<proteinExistence type="inferred from homology"/>
<evidence type="ECO:0000313" key="9">
    <source>
        <dbReference type="EMBL" id="SDI97123.1"/>
    </source>
</evidence>
<evidence type="ECO:0000259" key="8">
    <source>
        <dbReference type="SMART" id="SM00387"/>
    </source>
</evidence>
<dbReference type="Gene3D" id="3.30.565.10">
    <property type="entry name" value="Histidine kinase-like ATPase, C-terminal domain"/>
    <property type="match status" value="1"/>
</dbReference>
<dbReference type="InterPro" id="IPR010194">
    <property type="entry name" value="Anti-sigma_F"/>
</dbReference>
<comment type="catalytic activity">
    <reaction evidence="7">
        <text>L-threonyl-[protein] + ATP = O-phospho-L-threonyl-[protein] + ADP + H(+)</text>
        <dbReference type="Rhea" id="RHEA:46608"/>
        <dbReference type="Rhea" id="RHEA-COMP:11060"/>
        <dbReference type="Rhea" id="RHEA-COMP:11605"/>
        <dbReference type="ChEBI" id="CHEBI:15378"/>
        <dbReference type="ChEBI" id="CHEBI:30013"/>
        <dbReference type="ChEBI" id="CHEBI:30616"/>
        <dbReference type="ChEBI" id="CHEBI:61977"/>
        <dbReference type="ChEBI" id="CHEBI:456216"/>
        <dbReference type="EC" id="2.7.11.1"/>
    </reaction>
</comment>
<dbReference type="PANTHER" id="PTHR35526">
    <property type="entry name" value="ANTI-SIGMA-F FACTOR RSBW-RELATED"/>
    <property type="match status" value="1"/>
</dbReference>
<dbReference type="GO" id="GO:0030435">
    <property type="term" value="P:sporulation resulting in formation of a cellular spore"/>
    <property type="evidence" value="ECO:0007669"/>
    <property type="project" value="UniProtKB-KW"/>
</dbReference>
<comment type="similarity">
    <text evidence="7">Belongs to the anti-sigma-factor family.</text>
</comment>
<dbReference type="GO" id="GO:0004674">
    <property type="term" value="F:protein serine/threonine kinase activity"/>
    <property type="evidence" value="ECO:0007669"/>
    <property type="project" value="UniProtKB-KW"/>
</dbReference>
<dbReference type="GO" id="GO:0030436">
    <property type="term" value="P:asexual sporulation"/>
    <property type="evidence" value="ECO:0007669"/>
    <property type="project" value="UniProtKB-UniRule"/>
</dbReference>
<gene>
    <name evidence="7" type="primary">spoIIAB</name>
    <name evidence="9" type="ORF">SAMN04490247_0262</name>
</gene>
<evidence type="ECO:0000256" key="4">
    <source>
        <dbReference type="ARBA" id="ARBA00022777"/>
    </source>
</evidence>
<evidence type="ECO:0000256" key="3">
    <source>
        <dbReference type="ARBA" id="ARBA00022741"/>
    </source>
</evidence>
<keyword evidence="10" id="KW-1185">Reference proteome</keyword>
<comment type="function">
    <text evidence="7">Binds to sigma F and blocks its ability to form an RNA polymerase holoenzyme (E-sigma F). Phosphorylates SpoIIAA on a serine residue. This phosphorylation may enable SpoIIAA to act as an anti-anti-sigma factor that counteracts SpoIIAB and thus releases sigma F from inhibition.</text>
</comment>
<evidence type="ECO:0000256" key="5">
    <source>
        <dbReference type="ARBA" id="ARBA00022840"/>
    </source>
</evidence>
<dbReference type="HAMAP" id="MF_00637">
    <property type="entry name" value="Anti_sigma_F"/>
    <property type="match status" value="1"/>
</dbReference>
<dbReference type="GO" id="GO:0042174">
    <property type="term" value="P:negative regulation of sporulation resulting in formation of a cellular spore"/>
    <property type="evidence" value="ECO:0007669"/>
    <property type="project" value="InterPro"/>
</dbReference>
<keyword evidence="6 7" id="KW-0749">Sporulation</keyword>
<dbReference type="OrthoDB" id="9768808at2"/>
<name>A0A1G8PXG1_9BACI</name>
<evidence type="ECO:0000256" key="1">
    <source>
        <dbReference type="ARBA" id="ARBA00022527"/>
    </source>
</evidence>
<dbReference type="GO" id="GO:0005524">
    <property type="term" value="F:ATP binding"/>
    <property type="evidence" value="ECO:0007669"/>
    <property type="project" value="UniProtKB-KW"/>
</dbReference>
<evidence type="ECO:0000313" key="10">
    <source>
        <dbReference type="Proteomes" id="UP000199225"/>
    </source>
</evidence>
<dbReference type="InterPro" id="IPR036890">
    <property type="entry name" value="HATPase_C_sf"/>
</dbReference>
<comment type="catalytic activity">
    <reaction evidence="7">
        <text>L-seryl-[protein] + ATP = O-phospho-L-seryl-[protein] + ADP + H(+)</text>
        <dbReference type="Rhea" id="RHEA:17989"/>
        <dbReference type="Rhea" id="RHEA-COMP:9863"/>
        <dbReference type="Rhea" id="RHEA-COMP:11604"/>
        <dbReference type="ChEBI" id="CHEBI:15378"/>
        <dbReference type="ChEBI" id="CHEBI:29999"/>
        <dbReference type="ChEBI" id="CHEBI:30616"/>
        <dbReference type="ChEBI" id="CHEBI:83421"/>
        <dbReference type="ChEBI" id="CHEBI:456216"/>
        <dbReference type="EC" id="2.7.11.1"/>
    </reaction>
</comment>
<organism evidence="9 10">
    <name type="scientific">Salimicrobium halophilum</name>
    <dbReference type="NCBI Taxonomy" id="86666"/>
    <lineage>
        <taxon>Bacteria</taxon>
        <taxon>Bacillati</taxon>
        <taxon>Bacillota</taxon>
        <taxon>Bacilli</taxon>
        <taxon>Bacillales</taxon>
        <taxon>Bacillaceae</taxon>
        <taxon>Salimicrobium</taxon>
    </lineage>
</organism>
<keyword evidence="1 7" id="KW-0723">Serine/threonine-protein kinase</keyword>
<evidence type="ECO:0000256" key="7">
    <source>
        <dbReference type="HAMAP-Rule" id="MF_00637"/>
    </source>
</evidence>
<dbReference type="SMART" id="SM00387">
    <property type="entry name" value="HATPase_c"/>
    <property type="match status" value="1"/>
</dbReference>
<sequence length="146" mass="16294">MKNRMTLTFDSRSENESLARVTVSGFMAPLDPTMEEMMDVKTVVSEAVTNAIIHGYDSEDGKDIELHCAYENDELVIVISDNGSGIEDVEMAKEPLYTSKPELERSGMGFTIMENFMDHVLVTSSPGNGTRVELRKKMVAKDRVCH</sequence>
<dbReference type="AlphaFoldDB" id="A0A1G8PXG1"/>
<dbReference type="SUPFAM" id="SSF55874">
    <property type="entry name" value="ATPase domain of HSP90 chaperone/DNA topoisomerase II/histidine kinase"/>
    <property type="match status" value="1"/>
</dbReference>
<feature type="domain" description="Histidine kinase/HSP90-like ATPase" evidence="8">
    <location>
        <begin position="35"/>
        <end position="140"/>
    </location>
</feature>
<dbReference type="RefSeq" id="WP_093191107.1">
    <property type="nucleotide sequence ID" value="NZ_FNEV01000001.1"/>
</dbReference>
<keyword evidence="2 7" id="KW-0808">Transferase</keyword>
<evidence type="ECO:0000256" key="2">
    <source>
        <dbReference type="ARBA" id="ARBA00022679"/>
    </source>
</evidence>
<keyword evidence="5 7" id="KW-0067">ATP-binding</keyword>
<reference evidence="10" key="1">
    <citation type="submission" date="2016-10" db="EMBL/GenBank/DDBJ databases">
        <authorList>
            <person name="Varghese N."/>
            <person name="Submissions S."/>
        </authorList>
    </citation>
    <scope>NUCLEOTIDE SEQUENCE [LARGE SCALE GENOMIC DNA]</scope>
    <source>
        <strain evidence="10">DSM 4771</strain>
    </source>
</reference>
<keyword evidence="4 7" id="KW-0418">Kinase</keyword>
<evidence type="ECO:0000256" key="6">
    <source>
        <dbReference type="ARBA" id="ARBA00022969"/>
    </source>
</evidence>
<dbReference type="PANTHER" id="PTHR35526:SF3">
    <property type="entry name" value="ANTI-SIGMA-F FACTOR RSBW"/>
    <property type="match status" value="1"/>
</dbReference>
<dbReference type="InterPro" id="IPR050267">
    <property type="entry name" value="Anti-sigma-factor_SerPK"/>
</dbReference>
<dbReference type="NCBIfam" id="TIGR01925">
    <property type="entry name" value="spIIAB"/>
    <property type="match status" value="1"/>
</dbReference>
<accession>A0A1G8PXG1</accession>
<dbReference type="InterPro" id="IPR003594">
    <property type="entry name" value="HATPase_dom"/>
</dbReference>
<dbReference type="EC" id="2.7.11.1" evidence="7"/>
<dbReference type="EMBL" id="FNEV01000001">
    <property type="protein sequence ID" value="SDI97123.1"/>
    <property type="molecule type" value="Genomic_DNA"/>
</dbReference>
<dbReference type="Proteomes" id="UP000199225">
    <property type="component" value="Unassembled WGS sequence"/>
</dbReference>
<protein>
    <recommendedName>
        <fullName evidence="7">Anti-sigma F factor</fullName>
        <ecNumber evidence="7">2.7.11.1</ecNumber>
    </recommendedName>
    <alternativeName>
        <fullName evidence="7">Stage II sporulation protein AB</fullName>
    </alternativeName>
</protein>
<dbReference type="STRING" id="86666.SAMN04490247_0262"/>
<dbReference type="GO" id="GO:0106310">
    <property type="term" value="F:protein serine kinase activity"/>
    <property type="evidence" value="ECO:0007669"/>
    <property type="project" value="RHEA"/>
</dbReference>
<dbReference type="Pfam" id="PF13581">
    <property type="entry name" value="HATPase_c_2"/>
    <property type="match status" value="1"/>
</dbReference>
<keyword evidence="3 7" id="KW-0547">Nucleotide-binding</keyword>
<dbReference type="GO" id="GO:0016989">
    <property type="term" value="F:sigma factor antagonist activity"/>
    <property type="evidence" value="ECO:0007669"/>
    <property type="project" value="InterPro"/>
</dbReference>